<dbReference type="RefSeq" id="WP_272209053.1">
    <property type="nucleotide sequence ID" value="NZ_JAQOMV010000009.1"/>
</dbReference>
<accession>A0AAJ1HV15</accession>
<gene>
    <name evidence="1" type="ORF">PO250_06350</name>
</gene>
<protein>
    <submittedName>
        <fullName evidence="1">Uncharacterized protein</fullName>
    </submittedName>
</protein>
<evidence type="ECO:0000313" key="1">
    <source>
        <dbReference type="EMBL" id="MDC2829926.1"/>
    </source>
</evidence>
<reference evidence="1" key="1">
    <citation type="submission" date="2023-01" db="EMBL/GenBank/DDBJ databases">
        <title>Genome analysis of 13 Lactobacillus isolated from gut of wild boar.</title>
        <authorList>
            <person name="Papp P."/>
            <person name="Libisch B."/>
            <person name="Nagy T."/>
            <person name="Olasz F."/>
        </authorList>
    </citation>
    <scope>NUCLEOTIDE SEQUENCE</scope>
    <source>
        <strain evidence="1">F146</strain>
    </source>
</reference>
<proteinExistence type="predicted"/>
<dbReference type="Proteomes" id="UP001220670">
    <property type="component" value="Unassembled WGS sequence"/>
</dbReference>
<evidence type="ECO:0000313" key="2">
    <source>
        <dbReference type="Proteomes" id="UP001220670"/>
    </source>
</evidence>
<dbReference type="EMBL" id="JAQONE010000022">
    <property type="protein sequence ID" value="MDC2829926.1"/>
    <property type="molecule type" value="Genomic_DNA"/>
</dbReference>
<dbReference type="AlphaFoldDB" id="A0AAJ1HV15"/>
<comment type="caution">
    <text evidence="1">The sequence shown here is derived from an EMBL/GenBank/DDBJ whole genome shotgun (WGS) entry which is preliminary data.</text>
</comment>
<organism evidence="1 2">
    <name type="scientific">Limosilactobacillus mucosae</name>
    <name type="common">Lactobacillus mucosae</name>
    <dbReference type="NCBI Taxonomy" id="97478"/>
    <lineage>
        <taxon>Bacteria</taxon>
        <taxon>Bacillati</taxon>
        <taxon>Bacillota</taxon>
        <taxon>Bacilli</taxon>
        <taxon>Lactobacillales</taxon>
        <taxon>Lactobacillaceae</taxon>
        <taxon>Limosilactobacillus</taxon>
    </lineage>
</organism>
<sequence length="193" mass="23968">MESPYQSLDDNWQWYEQNYMFEFRNKDLLDGTVKPEDQERYDLFKQQVIKYRGSDDILEHDKRTPQWYRTDRKIVRWLKEAWKKNKDIRWVKEHAKVSESTYDRHLFLSENVSALHNKIRARNRHKKTFDKKVTVCIDMQTYKRYEFDSRTDCDHYFDWPTGTASQMISTKKHYHHRYWIFDKEDEEKVHGKV</sequence>
<name>A0AAJ1HV15_LIMMU</name>